<reference evidence="1" key="1">
    <citation type="submission" date="2023-03" db="EMBL/GenBank/DDBJ databases">
        <title>Massive genome expansion in bonnet fungi (Mycena s.s.) driven by repeated elements and novel gene families across ecological guilds.</title>
        <authorList>
            <consortium name="Lawrence Berkeley National Laboratory"/>
            <person name="Harder C.B."/>
            <person name="Miyauchi S."/>
            <person name="Viragh M."/>
            <person name="Kuo A."/>
            <person name="Thoen E."/>
            <person name="Andreopoulos B."/>
            <person name="Lu D."/>
            <person name="Skrede I."/>
            <person name="Drula E."/>
            <person name="Henrissat B."/>
            <person name="Morin E."/>
            <person name="Kohler A."/>
            <person name="Barry K."/>
            <person name="LaButti K."/>
            <person name="Morin E."/>
            <person name="Salamov A."/>
            <person name="Lipzen A."/>
            <person name="Mereny Z."/>
            <person name="Hegedus B."/>
            <person name="Baldrian P."/>
            <person name="Stursova M."/>
            <person name="Weitz H."/>
            <person name="Taylor A."/>
            <person name="Grigoriev I.V."/>
            <person name="Nagy L.G."/>
            <person name="Martin F."/>
            <person name="Kauserud H."/>
        </authorList>
    </citation>
    <scope>NUCLEOTIDE SEQUENCE</scope>
    <source>
        <strain evidence="1">9144</strain>
    </source>
</reference>
<accession>A0AAD6VPS5</accession>
<evidence type="ECO:0000313" key="2">
    <source>
        <dbReference type="Proteomes" id="UP001219525"/>
    </source>
</evidence>
<name>A0AAD6VPS5_9AGAR</name>
<proteinExistence type="predicted"/>
<gene>
    <name evidence="1" type="ORF">GGX14DRAFT_560385</name>
</gene>
<sequence>MLRSPSLRAAVASHMRASIPARNLSGVGIAPGIPPASQTTRIPETYMSFSMPDAAPPQVEPQAQIVRGTTQGGASFISSDLPYVPDFWDSAGKRSPQLQAEPTLPKISVISDTDHSHNLHDANVSPDGVDTAHALPESSSEGLRSFGKGGILDDLSEDLGLPSAKEIKTGVFNLLRSFR</sequence>
<dbReference type="EMBL" id="JARJCW010000011">
    <property type="protein sequence ID" value="KAJ7219292.1"/>
    <property type="molecule type" value="Genomic_DNA"/>
</dbReference>
<comment type="caution">
    <text evidence="1">The sequence shown here is derived from an EMBL/GenBank/DDBJ whole genome shotgun (WGS) entry which is preliminary data.</text>
</comment>
<organism evidence="1 2">
    <name type="scientific">Mycena pura</name>
    <dbReference type="NCBI Taxonomy" id="153505"/>
    <lineage>
        <taxon>Eukaryota</taxon>
        <taxon>Fungi</taxon>
        <taxon>Dikarya</taxon>
        <taxon>Basidiomycota</taxon>
        <taxon>Agaricomycotina</taxon>
        <taxon>Agaricomycetes</taxon>
        <taxon>Agaricomycetidae</taxon>
        <taxon>Agaricales</taxon>
        <taxon>Marasmiineae</taxon>
        <taxon>Mycenaceae</taxon>
        <taxon>Mycena</taxon>
    </lineage>
</organism>
<evidence type="ECO:0000313" key="1">
    <source>
        <dbReference type="EMBL" id="KAJ7219292.1"/>
    </source>
</evidence>
<dbReference type="AlphaFoldDB" id="A0AAD6VPS5"/>
<protein>
    <submittedName>
        <fullName evidence="1">Uncharacterized protein</fullName>
    </submittedName>
</protein>
<keyword evidence="2" id="KW-1185">Reference proteome</keyword>
<dbReference type="Proteomes" id="UP001219525">
    <property type="component" value="Unassembled WGS sequence"/>
</dbReference>